<dbReference type="InterPro" id="IPR013785">
    <property type="entry name" value="Aldolase_TIM"/>
</dbReference>
<dbReference type="CDD" id="cd01335">
    <property type="entry name" value="Radical_SAM"/>
    <property type="match status" value="1"/>
</dbReference>
<accession>A0A933W8S4</accession>
<dbReference type="InterPro" id="IPR050377">
    <property type="entry name" value="Radical_SAM_PqqE_MftC-like"/>
</dbReference>
<evidence type="ECO:0000313" key="7">
    <source>
        <dbReference type="Proteomes" id="UP000696931"/>
    </source>
</evidence>
<organism evidence="6 7">
    <name type="scientific">Eiseniibacteriota bacterium</name>
    <dbReference type="NCBI Taxonomy" id="2212470"/>
    <lineage>
        <taxon>Bacteria</taxon>
        <taxon>Candidatus Eiseniibacteriota</taxon>
    </lineage>
</organism>
<gene>
    <name evidence="6" type="ORF">HZA61_10015</name>
</gene>
<dbReference type="PANTHER" id="PTHR11228:SF7">
    <property type="entry name" value="PQQA PEPTIDE CYCLASE"/>
    <property type="match status" value="1"/>
</dbReference>
<comment type="caution">
    <text evidence="6">The sequence shown here is derived from an EMBL/GenBank/DDBJ whole genome shotgun (WGS) entry which is preliminary data.</text>
</comment>
<dbReference type="InterPro" id="IPR058240">
    <property type="entry name" value="rSAM_sf"/>
</dbReference>
<evidence type="ECO:0000256" key="2">
    <source>
        <dbReference type="ARBA" id="ARBA00022723"/>
    </source>
</evidence>
<dbReference type="PROSITE" id="PS51918">
    <property type="entry name" value="RADICAL_SAM"/>
    <property type="match status" value="1"/>
</dbReference>
<keyword evidence="2" id="KW-0479">Metal-binding</keyword>
<name>A0A933W8S4_UNCEI</name>
<protein>
    <submittedName>
        <fullName evidence="6">Radical SAM protein</fullName>
    </submittedName>
</protein>
<evidence type="ECO:0000256" key="3">
    <source>
        <dbReference type="ARBA" id="ARBA00023004"/>
    </source>
</evidence>
<dbReference type="Pfam" id="PF04055">
    <property type="entry name" value="Radical_SAM"/>
    <property type="match status" value="1"/>
</dbReference>
<evidence type="ECO:0000256" key="1">
    <source>
        <dbReference type="ARBA" id="ARBA00022691"/>
    </source>
</evidence>
<evidence type="ECO:0000256" key="4">
    <source>
        <dbReference type="ARBA" id="ARBA00023014"/>
    </source>
</evidence>
<dbReference type="GO" id="GO:0003824">
    <property type="term" value="F:catalytic activity"/>
    <property type="evidence" value="ECO:0007669"/>
    <property type="project" value="InterPro"/>
</dbReference>
<dbReference type="Proteomes" id="UP000696931">
    <property type="component" value="Unassembled WGS sequence"/>
</dbReference>
<dbReference type="EMBL" id="JACRIW010000069">
    <property type="protein sequence ID" value="MBI5169812.1"/>
    <property type="molecule type" value="Genomic_DNA"/>
</dbReference>
<dbReference type="PANTHER" id="PTHR11228">
    <property type="entry name" value="RADICAL SAM DOMAIN PROTEIN"/>
    <property type="match status" value="1"/>
</dbReference>
<feature type="domain" description="Radical SAM core" evidence="5">
    <location>
        <begin position="7"/>
        <end position="210"/>
    </location>
</feature>
<keyword evidence="1" id="KW-0949">S-adenosyl-L-methionine</keyword>
<dbReference type="Gene3D" id="3.20.20.70">
    <property type="entry name" value="Aldolase class I"/>
    <property type="match status" value="1"/>
</dbReference>
<reference evidence="6" key="1">
    <citation type="submission" date="2020-07" db="EMBL/GenBank/DDBJ databases">
        <title>Huge and variable diversity of episymbiotic CPR bacteria and DPANN archaea in groundwater ecosystems.</title>
        <authorList>
            <person name="He C.Y."/>
            <person name="Keren R."/>
            <person name="Whittaker M."/>
            <person name="Farag I.F."/>
            <person name="Doudna J."/>
            <person name="Cate J.H.D."/>
            <person name="Banfield J.F."/>
        </authorList>
    </citation>
    <scope>NUCLEOTIDE SEQUENCE</scope>
    <source>
        <strain evidence="6">NC_groundwater_1813_Pr3_B-0.1um_71_17</strain>
    </source>
</reference>
<keyword evidence="3" id="KW-0408">Iron</keyword>
<sequence length="288" mass="31706">MPRQHLQPFHHLDTLWIQVAGTQCNLSCAHCFVPSGPGVNRHEMLSRLEVAARVAEGLAMGVKEIYFTGGEPFLHPEIERLVESTLAEAPLTVLTNGTLFTTRRVSWLAGLSRASKYSLELRVSLDGTDAAAHDTLRGAGAWTRTMHGLRALTDAGLLPIVTVTDHTRGNPLEFATKVTAVLREEGLAEPRVKVLPLFVLGRQAERQGHSPGKRPILWMLPEEHFDPHRLQCGSCRAVTSRGVFVCPLLVDEPEARLGHTLEGSARPFGLDFEACYTCWMTRMTCANG</sequence>
<dbReference type="InterPro" id="IPR007197">
    <property type="entry name" value="rSAM"/>
</dbReference>
<dbReference type="AlphaFoldDB" id="A0A933W8S4"/>
<dbReference type="SFLD" id="SFLDS00029">
    <property type="entry name" value="Radical_SAM"/>
    <property type="match status" value="1"/>
</dbReference>
<dbReference type="GO" id="GO:0046872">
    <property type="term" value="F:metal ion binding"/>
    <property type="evidence" value="ECO:0007669"/>
    <property type="project" value="UniProtKB-KW"/>
</dbReference>
<evidence type="ECO:0000313" key="6">
    <source>
        <dbReference type="EMBL" id="MBI5169812.1"/>
    </source>
</evidence>
<dbReference type="GO" id="GO:0051536">
    <property type="term" value="F:iron-sulfur cluster binding"/>
    <property type="evidence" value="ECO:0007669"/>
    <property type="project" value="UniProtKB-KW"/>
</dbReference>
<proteinExistence type="predicted"/>
<dbReference type="SFLD" id="SFLDG01067">
    <property type="entry name" value="SPASM/twitch_domain_containing"/>
    <property type="match status" value="1"/>
</dbReference>
<evidence type="ECO:0000259" key="5">
    <source>
        <dbReference type="PROSITE" id="PS51918"/>
    </source>
</evidence>
<dbReference type="SUPFAM" id="SSF102114">
    <property type="entry name" value="Radical SAM enzymes"/>
    <property type="match status" value="1"/>
</dbReference>
<keyword evidence="4" id="KW-0411">Iron-sulfur</keyword>